<evidence type="ECO:0000313" key="3">
    <source>
        <dbReference type="EMBL" id="OAN15485.1"/>
    </source>
</evidence>
<dbReference type="PANTHER" id="PTHR21064:SF6">
    <property type="entry name" value="AMINOGLYCOSIDE PHOSPHOTRANSFERASE DOMAIN-CONTAINING PROTEIN"/>
    <property type="match status" value="1"/>
</dbReference>
<evidence type="ECO:0000313" key="4">
    <source>
        <dbReference type="Proteomes" id="UP000078447"/>
    </source>
</evidence>
<keyword evidence="4" id="KW-1185">Reference proteome</keyword>
<evidence type="ECO:0000256" key="1">
    <source>
        <dbReference type="ARBA" id="ARBA00038240"/>
    </source>
</evidence>
<dbReference type="PANTHER" id="PTHR21064">
    <property type="entry name" value="AMINOGLYCOSIDE PHOSPHOTRANSFERASE DOMAIN-CONTAINING PROTEIN-RELATED"/>
    <property type="match status" value="1"/>
</dbReference>
<dbReference type="Proteomes" id="UP000078447">
    <property type="component" value="Unassembled WGS sequence"/>
</dbReference>
<accession>A0ABX2VB81</accession>
<comment type="similarity">
    <text evidence="1">Belongs to the pseudomonas-type ThrB family.</text>
</comment>
<proteinExistence type="inferred from homology"/>
<organism evidence="3 4">
    <name type="scientific">Exiguobacterium undae</name>
    <dbReference type="NCBI Taxonomy" id="169177"/>
    <lineage>
        <taxon>Bacteria</taxon>
        <taxon>Bacillati</taxon>
        <taxon>Bacillota</taxon>
        <taxon>Bacilli</taxon>
        <taxon>Bacillales</taxon>
        <taxon>Bacillales Family XII. Incertae Sedis</taxon>
        <taxon>Exiguobacterium</taxon>
    </lineage>
</organism>
<dbReference type="Pfam" id="PF01636">
    <property type="entry name" value="APH"/>
    <property type="match status" value="1"/>
</dbReference>
<reference evidence="3 4" key="1">
    <citation type="submission" date="2016-03" db="EMBL/GenBank/DDBJ databases">
        <authorList>
            <person name="Cho S.-Y."/>
            <person name="Lim S."/>
            <person name="Kim H."/>
            <person name="Soh E.H."/>
            <person name="Moon J.S."/>
        </authorList>
    </citation>
    <scope>NUCLEOTIDE SEQUENCE [LARGE SCALE GENOMIC DNA]</scope>
    <source>
        <strain evidence="3 4">KCTC 3810</strain>
    </source>
</reference>
<dbReference type="RefSeq" id="WP_028106321.1">
    <property type="nucleotide sequence ID" value="NZ_LVVL01000001.1"/>
</dbReference>
<dbReference type="InterPro" id="IPR002575">
    <property type="entry name" value="Aminoglycoside_PTrfase"/>
</dbReference>
<dbReference type="InterPro" id="IPR050249">
    <property type="entry name" value="Pseudomonas-type_ThrB"/>
</dbReference>
<comment type="caution">
    <text evidence="3">The sequence shown here is derived from an EMBL/GenBank/DDBJ whole genome shotgun (WGS) entry which is preliminary data.</text>
</comment>
<dbReference type="EMBL" id="LVVL01000001">
    <property type="protein sequence ID" value="OAN15485.1"/>
    <property type="molecule type" value="Genomic_DNA"/>
</dbReference>
<name>A0ABX2VB81_9BACL</name>
<evidence type="ECO:0000259" key="2">
    <source>
        <dbReference type="Pfam" id="PF01636"/>
    </source>
</evidence>
<dbReference type="Gene3D" id="3.90.1200.10">
    <property type="match status" value="1"/>
</dbReference>
<sequence>MEQTKPFTLINQAVMSYGLDFQSLEIEPVSFTIYGKHGDLHYKILVDERPYSIRLLPKKRYVNSDLSHSTPDLLTKQLRYTDYLRAHGIPFMERVEPSRNGLFTTITDPSGQNWTCCLFHWMDGQHVTANTVHTAARMGTLARRLHDVSLHQHDICFPYIDHTVAYQRWLGDLQRLSISRMPEPVRNFLQEYLNLAQFHLDTARHYKSSSLQPVISTDLNSLNILWNQGQQIVGIVDHEHIGATDRVQDLAWLIKWYARTESIESHTVSGRLAKILLAHYNSPTMLVPEEDPRLAALLWLLGCMNLHFVERTKQLAFDAKNNPGGYEQLQLHLQTYRARGEQLSGLLRN</sequence>
<protein>
    <recommendedName>
        <fullName evidence="2">Aminoglycoside phosphotransferase domain-containing protein</fullName>
    </recommendedName>
</protein>
<feature type="domain" description="Aminoglycoside phosphotransferase" evidence="2">
    <location>
        <begin position="61"/>
        <end position="261"/>
    </location>
</feature>
<dbReference type="SUPFAM" id="SSF56112">
    <property type="entry name" value="Protein kinase-like (PK-like)"/>
    <property type="match status" value="1"/>
</dbReference>
<gene>
    <name evidence="3" type="ORF">A3783_06000</name>
</gene>
<dbReference type="InterPro" id="IPR011009">
    <property type="entry name" value="Kinase-like_dom_sf"/>
</dbReference>